<organism evidence="2 3">
    <name type="scientific">Rhodnius prolixus</name>
    <name type="common">Triatomid bug</name>
    <dbReference type="NCBI Taxonomy" id="13249"/>
    <lineage>
        <taxon>Eukaryota</taxon>
        <taxon>Metazoa</taxon>
        <taxon>Ecdysozoa</taxon>
        <taxon>Arthropoda</taxon>
        <taxon>Hexapoda</taxon>
        <taxon>Insecta</taxon>
        <taxon>Pterygota</taxon>
        <taxon>Neoptera</taxon>
        <taxon>Paraneoptera</taxon>
        <taxon>Hemiptera</taxon>
        <taxon>Heteroptera</taxon>
        <taxon>Panheteroptera</taxon>
        <taxon>Cimicomorpha</taxon>
        <taxon>Reduviidae</taxon>
        <taxon>Triatominae</taxon>
        <taxon>Rhodnius</taxon>
    </lineage>
</organism>
<dbReference type="EnsemblMetazoa" id="RPRC006274-RA">
    <property type="protein sequence ID" value="RPRC006274-PA"/>
    <property type="gene ID" value="RPRC006274"/>
</dbReference>
<dbReference type="GO" id="GO:0046983">
    <property type="term" value="F:protein dimerization activity"/>
    <property type="evidence" value="ECO:0007669"/>
    <property type="project" value="InterPro"/>
</dbReference>
<dbReference type="Proteomes" id="UP000015103">
    <property type="component" value="Unassembled WGS sequence"/>
</dbReference>
<dbReference type="InterPro" id="IPR012337">
    <property type="entry name" value="RNaseH-like_sf"/>
</dbReference>
<dbReference type="Pfam" id="PF05699">
    <property type="entry name" value="Dimer_Tnp_hAT"/>
    <property type="match status" value="1"/>
</dbReference>
<feature type="domain" description="HAT C-terminal dimerisation" evidence="1">
    <location>
        <begin position="1"/>
        <end position="46"/>
    </location>
</feature>
<protein>
    <submittedName>
        <fullName evidence="2">Dimer_Tnp_hAT domain-containing protein</fullName>
    </submittedName>
</protein>
<proteinExistence type="predicted"/>
<sequence length="47" mass="5080">MAKDIFSICATSVPSERLFSQAAMIMTNKKSSLTSDSVKVLLCINAQ</sequence>
<dbReference type="HOGENOM" id="CLU_009123_17_3_1"/>
<accession>T1HQF0</accession>
<dbReference type="SUPFAM" id="SSF53098">
    <property type="entry name" value="Ribonuclease H-like"/>
    <property type="match status" value="1"/>
</dbReference>
<dbReference type="VEuPathDB" id="VectorBase:RPRC006274"/>
<dbReference type="EMBL" id="ACPB03047103">
    <property type="status" value="NOT_ANNOTATED_CDS"/>
    <property type="molecule type" value="Genomic_DNA"/>
</dbReference>
<keyword evidence="3" id="KW-1185">Reference proteome</keyword>
<evidence type="ECO:0000259" key="1">
    <source>
        <dbReference type="Pfam" id="PF05699"/>
    </source>
</evidence>
<dbReference type="InParanoid" id="T1HQF0"/>
<evidence type="ECO:0000313" key="3">
    <source>
        <dbReference type="Proteomes" id="UP000015103"/>
    </source>
</evidence>
<evidence type="ECO:0000313" key="2">
    <source>
        <dbReference type="EnsemblMetazoa" id="RPRC006274-PA"/>
    </source>
</evidence>
<name>T1HQF0_RHOPR</name>
<dbReference type="InterPro" id="IPR008906">
    <property type="entry name" value="HATC_C_dom"/>
</dbReference>
<dbReference type="AlphaFoldDB" id="T1HQF0"/>
<reference evidence="2" key="1">
    <citation type="submission" date="2015-05" db="UniProtKB">
        <authorList>
            <consortium name="EnsemblMetazoa"/>
        </authorList>
    </citation>
    <scope>IDENTIFICATION</scope>
</reference>